<comment type="caution">
    <text evidence="1">The sequence shown here is derived from an EMBL/GenBank/DDBJ whole genome shotgun (WGS) entry which is preliminary data.</text>
</comment>
<organism evidence="1 2">
    <name type="scientific">Polysphondylium violaceum</name>
    <dbReference type="NCBI Taxonomy" id="133409"/>
    <lineage>
        <taxon>Eukaryota</taxon>
        <taxon>Amoebozoa</taxon>
        <taxon>Evosea</taxon>
        <taxon>Eumycetozoa</taxon>
        <taxon>Dictyostelia</taxon>
        <taxon>Dictyosteliales</taxon>
        <taxon>Dictyosteliaceae</taxon>
        <taxon>Polysphondylium</taxon>
    </lineage>
</organism>
<reference evidence="1" key="1">
    <citation type="submission" date="2020-01" db="EMBL/GenBank/DDBJ databases">
        <title>Development of genomics and gene disruption for Polysphondylium violaceum indicates a role for the polyketide synthase stlB in stalk morphogenesis.</title>
        <authorList>
            <person name="Narita B."/>
            <person name="Kawabe Y."/>
            <person name="Kin K."/>
            <person name="Saito T."/>
            <person name="Gibbs R."/>
            <person name="Kuspa A."/>
            <person name="Muzny D."/>
            <person name="Queller D."/>
            <person name="Richards S."/>
            <person name="Strassman J."/>
            <person name="Sucgang R."/>
            <person name="Worley K."/>
            <person name="Schaap P."/>
        </authorList>
    </citation>
    <scope>NUCLEOTIDE SEQUENCE</scope>
    <source>
        <strain evidence="1">QSvi11</strain>
    </source>
</reference>
<dbReference type="EMBL" id="AJWJ01000539">
    <property type="protein sequence ID" value="KAF2070120.1"/>
    <property type="molecule type" value="Genomic_DNA"/>
</dbReference>
<keyword evidence="2" id="KW-1185">Reference proteome</keyword>
<gene>
    <name evidence="1" type="ORF">CYY_008560</name>
</gene>
<accession>A0A8J4PLE9</accession>
<dbReference type="AlphaFoldDB" id="A0A8J4PLE9"/>
<evidence type="ECO:0008006" key="3">
    <source>
        <dbReference type="Google" id="ProtNLM"/>
    </source>
</evidence>
<dbReference type="Proteomes" id="UP000695562">
    <property type="component" value="Unassembled WGS sequence"/>
</dbReference>
<evidence type="ECO:0000313" key="1">
    <source>
        <dbReference type="EMBL" id="KAF2070120.1"/>
    </source>
</evidence>
<evidence type="ECO:0000313" key="2">
    <source>
        <dbReference type="Proteomes" id="UP000695562"/>
    </source>
</evidence>
<proteinExistence type="predicted"/>
<name>A0A8J4PLE9_9MYCE</name>
<protein>
    <recommendedName>
        <fullName evidence="3">Ankyrin repeat protein</fullName>
    </recommendedName>
</protein>
<sequence>MDILYRKVFYNSVIYNHIFQYIRDFALQDIKNIDWVIQNNRWKILEYIIDNNYYLQIKDLDLLIGIVDKVDLSLFKKVFNRFKDRFVAGFSDILCHCVNNPEATLFLLELGFKHSGKCMIRAWESKNYEKVKYFLNTLGDKHIDSNINEALKVGNTEILQICLRYYKELYGDQTINIGDLYGPTNIKQYFNKACESGSVENFKLLRKTFPNEPFASNWFRLTTKNQDLLIYFFENYLNRIRNFKEYELDSIFRDYVRCAYENLRLIEKVTSLGFFFSSLDLLNISTSIGVGAFYNQDMVTFNKYQPNPHRILFSSIAISKVQDGFSSVERVMELKEKGCVFSKLCFSKAVAGDRVDIFEKFATDSLINDIEPSILLLYRCKNILAALIKRGVKLRGYGAFEASWNFEDHFDFLKELWTFNPPTIIPLTSFLMISIQQNSTKVFRYLYETFLKEKSETIDRLNLTLYNHALNQPNSDIIECMVQMKIEKSFLITLGFASSTKQVQILFPKPFTPTNTDILVNSYKNSLPNLDVFEFILSKRFINVSNEVIGKSILVAINADQVAHFIFLLDNYSVFFEHWDIEIPVLKSGNLEIFKYYITKYPSTNLDQNVLRFKQAIKFQSFDIINFMLEAIDPTLGNTLLAKDFELEESQFFFGNPGFGRPTISIDWRIKKAPLFKCLSKYMDKKSLVSLLNSLKGTLAPPEAQNRQFLESFIHYLVTNNNNLK</sequence>
<dbReference type="OrthoDB" id="22074at2759"/>